<evidence type="ECO:0008006" key="4">
    <source>
        <dbReference type="Google" id="ProtNLM"/>
    </source>
</evidence>
<keyword evidence="3" id="KW-1185">Reference proteome</keyword>
<evidence type="ECO:0000313" key="3">
    <source>
        <dbReference type="Proteomes" id="UP000549971"/>
    </source>
</evidence>
<organism evidence="2 3">
    <name type="scientific">Kribbella italica</name>
    <dbReference type="NCBI Taxonomy" id="1540520"/>
    <lineage>
        <taxon>Bacteria</taxon>
        <taxon>Bacillati</taxon>
        <taxon>Actinomycetota</taxon>
        <taxon>Actinomycetes</taxon>
        <taxon>Propionibacteriales</taxon>
        <taxon>Kribbellaceae</taxon>
        <taxon>Kribbella</taxon>
    </lineage>
</organism>
<evidence type="ECO:0000256" key="1">
    <source>
        <dbReference type="SAM" id="SignalP"/>
    </source>
</evidence>
<comment type="caution">
    <text evidence="2">The sequence shown here is derived from an EMBL/GenBank/DDBJ whole genome shotgun (WGS) entry which is preliminary data.</text>
</comment>
<dbReference type="Proteomes" id="UP000549971">
    <property type="component" value="Unassembled WGS sequence"/>
</dbReference>
<sequence length="226" mass="23297">MRRTGPGVTVLVVCALLALPGCAGGDAGAVTTGTANKAAAPPAPTAPPTPAAAKSALAGLVVVPNGYAADARELSGPFTLQSFLGTLSGVPAEDRALLLNASFKEGYQAVRVSPDREKQYTIRLFRTGSKRKAQDLRAGFRSQDNFTGKYGVPGVPDVRTGRRVGPNGVPDEAEAVAQAAFVTGNLLAQITVRQTGPIAGNLQPDTTLATALAQQQYKRLTTKPSS</sequence>
<protein>
    <recommendedName>
        <fullName evidence="4">Secreted protein</fullName>
    </recommendedName>
</protein>
<feature type="chain" id="PRO_5038657010" description="Secreted protein" evidence="1">
    <location>
        <begin position="24"/>
        <end position="226"/>
    </location>
</feature>
<evidence type="ECO:0000313" key="2">
    <source>
        <dbReference type="EMBL" id="MBB5840859.1"/>
    </source>
</evidence>
<gene>
    <name evidence="2" type="ORF">HDA39_007593</name>
</gene>
<name>A0A7W9JEU3_9ACTN</name>
<keyword evidence="1" id="KW-0732">Signal</keyword>
<dbReference type="RefSeq" id="WP_184803511.1">
    <property type="nucleotide sequence ID" value="NZ_JACHMY010000001.1"/>
</dbReference>
<dbReference type="AlphaFoldDB" id="A0A7W9JEU3"/>
<proteinExistence type="predicted"/>
<feature type="signal peptide" evidence="1">
    <location>
        <begin position="1"/>
        <end position="23"/>
    </location>
</feature>
<accession>A0A7W9JEU3</accession>
<dbReference type="EMBL" id="JACHMY010000001">
    <property type="protein sequence ID" value="MBB5840859.1"/>
    <property type="molecule type" value="Genomic_DNA"/>
</dbReference>
<reference evidence="2 3" key="1">
    <citation type="submission" date="2020-08" db="EMBL/GenBank/DDBJ databases">
        <title>Sequencing the genomes of 1000 actinobacteria strains.</title>
        <authorList>
            <person name="Klenk H.-P."/>
        </authorList>
    </citation>
    <scope>NUCLEOTIDE SEQUENCE [LARGE SCALE GENOMIC DNA]</scope>
    <source>
        <strain evidence="2 3">DSM 28967</strain>
    </source>
</reference>